<comment type="caution">
    <text evidence="2">The sequence shown here is derived from an EMBL/GenBank/DDBJ whole genome shotgun (WGS) entry which is preliminary data.</text>
</comment>
<name>A0A4S2EHY0_PARDI</name>
<evidence type="ECO:0000256" key="1">
    <source>
        <dbReference type="SAM" id="SignalP"/>
    </source>
</evidence>
<evidence type="ECO:0000313" key="2">
    <source>
        <dbReference type="EMBL" id="TGY55578.1"/>
    </source>
</evidence>
<dbReference type="Proteomes" id="UP000310032">
    <property type="component" value="Unassembled WGS sequence"/>
</dbReference>
<organism evidence="2 3">
    <name type="scientific">Parabacteroides distasonis</name>
    <dbReference type="NCBI Taxonomy" id="823"/>
    <lineage>
        <taxon>Bacteria</taxon>
        <taxon>Pseudomonadati</taxon>
        <taxon>Bacteroidota</taxon>
        <taxon>Bacteroidia</taxon>
        <taxon>Bacteroidales</taxon>
        <taxon>Tannerellaceae</taxon>
        <taxon>Parabacteroides</taxon>
    </lineage>
</organism>
<proteinExistence type="predicted"/>
<gene>
    <name evidence="2" type="ORF">E5342_14020</name>
</gene>
<dbReference type="EMBL" id="SRYM01000046">
    <property type="protein sequence ID" value="TGY55578.1"/>
    <property type="molecule type" value="Genomic_DNA"/>
</dbReference>
<keyword evidence="1" id="KW-0732">Signal</keyword>
<protein>
    <submittedName>
        <fullName evidence="2">DUF4848 domain-containing protein</fullName>
    </submittedName>
</protein>
<feature type="signal peptide" evidence="1">
    <location>
        <begin position="1"/>
        <end position="23"/>
    </location>
</feature>
<sequence length="310" mass="35321">MIYKKLLCSLALVAMFCSCSSDVMDMPSQEANIATKESLIYLDGVPFSQENDMLSFATIEEFQQAVKGMENNRIVMENLGTYVPMQEEVNRLQLEGFTSIYDAYEEALNEADNYYDSESHYAEFKEKYASLYFPEHEDDYSVYLPVSDRNVAKLLNVNGDVMIGNEVINMKDIFTYEKLVELGETMTDDGISTLDYTGDYLNGTPELKNGGDRKLRIRVYTKPGSDGVGEIVVVDVSFRKKGAFGAWYNYKSTTTLGSASGKSWKKDGFSSHDYKFAREYRGGKPLQFIDRMYIEYQGFRGEKVFFNVDI</sequence>
<accession>A0A4S2EHY0</accession>
<feature type="chain" id="PRO_5020862930" evidence="1">
    <location>
        <begin position="24"/>
        <end position="310"/>
    </location>
</feature>
<dbReference type="PROSITE" id="PS51257">
    <property type="entry name" value="PROKAR_LIPOPROTEIN"/>
    <property type="match status" value="1"/>
</dbReference>
<dbReference type="RefSeq" id="WP_135959606.1">
    <property type="nucleotide sequence ID" value="NZ_SRYM01000046.1"/>
</dbReference>
<dbReference type="AlphaFoldDB" id="A0A4S2EHY0"/>
<reference evidence="2 3" key="1">
    <citation type="submission" date="2019-04" db="EMBL/GenBank/DDBJ databases">
        <title>Microbes associate with the intestines of laboratory mice.</title>
        <authorList>
            <person name="Navarre W."/>
            <person name="Wong E."/>
            <person name="Huang K."/>
            <person name="Tropini C."/>
            <person name="Ng K."/>
            <person name="Yu B."/>
        </authorList>
    </citation>
    <scope>NUCLEOTIDE SEQUENCE [LARGE SCALE GENOMIC DNA]</scope>
    <source>
        <strain evidence="2 3">NM39_I3</strain>
    </source>
</reference>
<evidence type="ECO:0000313" key="3">
    <source>
        <dbReference type="Proteomes" id="UP000310032"/>
    </source>
</evidence>